<organism evidence="1 2">
    <name type="scientific">Naganishia onofrii</name>
    <dbReference type="NCBI Taxonomy" id="1851511"/>
    <lineage>
        <taxon>Eukaryota</taxon>
        <taxon>Fungi</taxon>
        <taxon>Dikarya</taxon>
        <taxon>Basidiomycota</taxon>
        <taxon>Agaricomycotina</taxon>
        <taxon>Tremellomycetes</taxon>
        <taxon>Filobasidiales</taxon>
        <taxon>Filobasidiaceae</taxon>
        <taxon>Naganishia</taxon>
    </lineage>
</organism>
<name>A0ACC2XC67_9TREE</name>
<reference evidence="1" key="1">
    <citation type="submission" date="2023-04" db="EMBL/GenBank/DDBJ databases">
        <title>Draft Genome sequencing of Naganishia species isolated from polar environments using Oxford Nanopore Technology.</title>
        <authorList>
            <person name="Leo P."/>
            <person name="Venkateswaran K."/>
        </authorList>
    </citation>
    <scope>NUCLEOTIDE SEQUENCE</scope>
    <source>
        <strain evidence="1">DBVPG 5303</strain>
    </source>
</reference>
<gene>
    <name evidence="1" type="ORF">QFC24_004911</name>
</gene>
<sequence length="1282" mass="140178">MASHSQGSPSPPPPLDTALLPAKRKIACLACRTIKLRCLFAGPDAAPLDPCRRCKRLDIACIYQPKRRPVKPSSTTQASSATTNSADTGKLVVVDGGGEDNLLESRRTRSPFDAVDSIHHPYTQQMYPQQQQQSGQPRMSYGINQSDGYPEHPSKRRRIPGPGQPGEGYGEFESSFTGPAAGERADAYGYEGYGVYGGSLGRQVVPHFPAGHSGADRPGTGASDINPHHNNPGTEIDQKAGLLADSGNPGFALDPAFSTTRSREPATSYGSNDPQRQEHQQQQEQRDWTAMYGNVGAVQQNQIHLSQPPFQSVQALPSQTAAHRGSIQNARSSVSGPSGQHHNLHVPDHGNLPPGHATNQEAQAAAAVMTPGSHEGSVGTAGTAPGTAGTISSAGGMAGGGGGGAAGHYRPTTGTSQRSTSRPKGKILYTQPLSISPSSMGTGGMGGSGFHTSSERSTRHVGGEHTHGHQPPGGGGGGQHGYSNLAPGHPPHQPQHTPLQVAHPQSAPAYREYGSYLSYERDVHDVGAGPIAPSSDSGSEGDANKAMQVDTLDGVRRVKGEHGESSYGPDEGASAQDDALAEHGAMRNSMALTSILDDMKKDLRAPTTSSERDRHHHQHHHHQHHHHHQQQQQHIQYSNTEGKIERETSQQSQSIQPHSADYVTQEGPTGADPGREMDSGERYNAMDIAERERKLASVLDIGSGGIGGGGPISINLDLQSTNGNPGTNPSHPRASEKGQSGQHLMVPPQQHHHSQQPSALVSPHTKRNIRGRVGIVDDENRMRQREREDQRLERERMEGMEDPVTLGILDQDDVTFLFEWWADFHDKFNAYIAILDPALHTPSYVLKTCSILHTAVCTVTAQTYAPEQYKVLLKRVNFMLGKAFERGDQHIGIVQALSILSCWKEPHDKGGWLRLGYAIRMGYELGLDQPPQRPLPKDKLKAFEVLAPYWQNRERTWFQLAAFDRSMHSIFGRRQRMIRTETQHWIEDWITDHPEVYCYADGMLAASYPTGEMIINLRQSTPSYMEDDVGFRVMLHRTRTDIASWRERWFGEQPLAFLHPISAAIIGFYAVASDWEVADFCYRNVPKSRIPEHLADATSKAMKLLRYIVTDLAPGEIMVFAPDVITVRAARSAVFLARLIPQLDPTVVEEIYNIFRDVVRECRRHSRGQNTTYHLAKFFASLIKISSVGPTRSASRIQTPDEDAQEPQGTALSGEALTAKLNEAAEGPSGNQDPVPQDFFQNDESLFVFDDSVDPLSIDALLQESQDWFVDVQKGSGRIRVS</sequence>
<accession>A0ACC2XC67</accession>
<comment type="caution">
    <text evidence="1">The sequence shown here is derived from an EMBL/GenBank/DDBJ whole genome shotgun (WGS) entry which is preliminary data.</text>
</comment>
<keyword evidence="2" id="KW-1185">Reference proteome</keyword>
<evidence type="ECO:0000313" key="1">
    <source>
        <dbReference type="EMBL" id="KAJ9121236.1"/>
    </source>
</evidence>
<evidence type="ECO:0000313" key="2">
    <source>
        <dbReference type="Proteomes" id="UP001234202"/>
    </source>
</evidence>
<dbReference type="Proteomes" id="UP001234202">
    <property type="component" value="Unassembled WGS sequence"/>
</dbReference>
<dbReference type="EMBL" id="JASBWV010000018">
    <property type="protein sequence ID" value="KAJ9121236.1"/>
    <property type="molecule type" value="Genomic_DNA"/>
</dbReference>
<proteinExistence type="predicted"/>
<protein>
    <submittedName>
        <fullName evidence="1">Uncharacterized protein</fullName>
    </submittedName>
</protein>